<reference evidence="5 6" key="1">
    <citation type="journal article" date="2023" name="Int. J. Syst. Evol. Microbiol.">
        <title>The observation of taxonomic boundaries for the 16SrII and 16SrXXV phytoplasmas using genome-based delimitation.</title>
        <authorList>
            <person name="Rodrigues Jardim B."/>
            <person name="Tran-Nguyen L.T.T."/>
            <person name="Gambley C."/>
            <person name="Al-Sadi A.M."/>
            <person name="Al-Subhi A.M."/>
            <person name="Foissac X."/>
            <person name="Salar P."/>
            <person name="Cai H."/>
            <person name="Yang J.Y."/>
            <person name="Davis R."/>
            <person name="Jones L."/>
            <person name="Rodoni B."/>
            <person name="Constable F.E."/>
        </authorList>
    </citation>
    <scope>NUCLEOTIDE SEQUENCE [LARGE SCALE GENOMIC DNA]</scope>
    <source>
        <strain evidence="5">BAWM-155c</strain>
    </source>
</reference>
<keyword evidence="3" id="KW-0472">Membrane</keyword>
<protein>
    <submittedName>
        <fullName evidence="5">1-acyl-sn-glycerol-3-phosphate acyltransferase</fullName>
    </submittedName>
</protein>
<sequence>MFSLIFVINLMIFWLLSILYFPIKIIGFVLGFFIGVILAWVVVFIVFFFCMIIIKYLPLNHFFRQKVFCSIAKLVIRFFRIKIVVYNSHLIPLKNKLIIYANHKSYFDPFMISCVFPRNITFSPKDEFYHHPFYGWFLTFCFNAFRCLKIVRRDNRETVKNINKAIDNIKRKLALVIFPEGGVITENTDQIISSLDGAYKIAIKSEADILPITLKGSSKMHRKCWFRLKKVELFIHPCIPFIDYQYKNTQQINQHIKNIINSVL</sequence>
<dbReference type="EMBL" id="JAOSID010000001">
    <property type="protein sequence ID" value="MDO8167915.1"/>
    <property type="molecule type" value="Genomic_DNA"/>
</dbReference>
<dbReference type="GO" id="GO:0016746">
    <property type="term" value="F:acyltransferase activity"/>
    <property type="evidence" value="ECO:0007669"/>
    <property type="project" value="UniProtKB-KW"/>
</dbReference>
<dbReference type="PANTHER" id="PTHR10434">
    <property type="entry name" value="1-ACYL-SN-GLYCEROL-3-PHOSPHATE ACYLTRANSFERASE"/>
    <property type="match status" value="1"/>
</dbReference>
<evidence type="ECO:0000256" key="2">
    <source>
        <dbReference type="ARBA" id="ARBA00023315"/>
    </source>
</evidence>
<feature type="transmembrane region" description="Helical" evidence="3">
    <location>
        <begin position="30"/>
        <end position="54"/>
    </location>
</feature>
<organism evidence="5 6">
    <name type="scientific">Candidatus Phytoplasma melaleucae</name>
    <dbReference type="NCBI Taxonomy" id="2982630"/>
    <lineage>
        <taxon>Bacteria</taxon>
        <taxon>Bacillati</taxon>
        <taxon>Mycoplasmatota</taxon>
        <taxon>Mollicutes</taxon>
        <taxon>Acholeplasmatales</taxon>
        <taxon>Acholeplasmataceae</taxon>
        <taxon>Candidatus Phytoplasma</taxon>
    </lineage>
</organism>
<dbReference type="CDD" id="cd07989">
    <property type="entry name" value="LPLAT_AGPAT-like"/>
    <property type="match status" value="1"/>
</dbReference>
<dbReference type="SUPFAM" id="SSF69593">
    <property type="entry name" value="Glycerol-3-phosphate (1)-acyltransferase"/>
    <property type="match status" value="1"/>
</dbReference>
<evidence type="ECO:0000256" key="3">
    <source>
        <dbReference type="SAM" id="Phobius"/>
    </source>
</evidence>
<keyword evidence="6" id="KW-1185">Reference proteome</keyword>
<feature type="transmembrane region" description="Helical" evidence="3">
    <location>
        <begin position="6"/>
        <end position="23"/>
    </location>
</feature>
<comment type="caution">
    <text evidence="5">The sequence shown here is derived from an EMBL/GenBank/DDBJ whole genome shotgun (WGS) entry which is preliminary data.</text>
</comment>
<feature type="domain" description="Phospholipid/glycerol acyltransferase" evidence="4">
    <location>
        <begin position="97"/>
        <end position="217"/>
    </location>
</feature>
<keyword evidence="3" id="KW-0812">Transmembrane</keyword>
<accession>A0ABT9DCS7</accession>
<dbReference type="InterPro" id="IPR002123">
    <property type="entry name" value="Plipid/glycerol_acylTrfase"/>
</dbReference>
<dbReference type="RefSeq" id="WP_304515117.1">
    <property type="nucleotide sequence ID" value="NZ_JAOSID010000001.1"/>
</dbReference>
<dbReference type="Proteomes" id="UP001172036">
    <property type="component" value="Unassembled WGS sequence"/>
</dbReference>
<dbReference type="Pfam" id="PF01553">
    <property type="entry name" value="Acyltransferase"/>
    <property type="match status" value="1"/>
</dbReference>
<proteinExistence type="predicted"/>
<dbReference type="SMART" id="SM00563">
    <property type="entry name" value="PlsC"/>
    <property type="match status" value="1"/>
</dbReference>
<name>A0ABT9DCS7_9MOLU</name>
<keyword evidence="2 5" id="KW-0012">Acyltransferase</keyword>
<keyword evidence="1" id="KW-0808">Transferase</keyword>
<keyword evidence="3" id="KW-1133">Transmembrane helix</keyword>
<dbReference type="PANTHER" id="PTHR10434:SF66">
    <property type="entry name" value="PHOSPHOLIPID_GLYCEROL ACYLTRANSFERASE DOMAIN-CONTAINING PROTEIN"/>
    <property type="match status" value="1"/>
</dbReference>
<evidence type="ECO:0000313" key="5">
    <source>
        <dbReference type="EMBL" id="MDO8167915.1"/>
    </source>
</evidence>
<evidence type="ECO:0000313" key="6">
    <source>
        <dbReference type="Proteomes" id="UP001172036"/>
    </source>
</evidence>
<gene>
    <name evidence="5" type="ORF">OC680_00245</name>
</gene>
<evidence type="ECO:0000256" key="1">
    <source>
        <dbReference type="ARBA" id="ARBA00022679"/>
    </source>
</evidence>
<evidence type="ECO:0000259" key="4">
    <source>
        <dbReference type="SMART" id="SM00563"/>
    </source>
</evidence>